<dbReference type="AlphaFoldDB" id="A0A543ARW8"/>
<dbReference type="Gene3D" id="2.40.350.10">
    <property type="entry name" value="SO1590-like"/>
    <property type="match status" value="1"/>
</dbReference>
<dbReference type="OrthoDB" id="882224at2"/>
<sequence length="134" mass="14135">MTERATGTLETKWDEQPAYNSNDGVELAKVVVTKTFAGDIEAESAVEMVKAVTPVPGSAGYVGIERIVGKVGGKSGSFICQHNGIMTKGEARLTIEVVPDSGTGELAGISGQMSINVVDGQHYYEFDYFLDGAA</sequence>
<reference evidence="1 2" key="1">
    <citation type="submission" date="2019-06" db="EMBL/GenBank/DDBJ databases">
        <title>Sequencing the genomes of 1000 actinobacteria strains.</title>
        <authorList>
            <person name="Klenk H.-P."/>
        </authorList>
    </citation>
    <scope>NUCLEOTIDE SEQUENCE [LARGE SCALE GENOMIC DNA]</scope>
    <source>
        <strain evidence="1 2">DSM 45928</strain>
    </source>
</reference>
<name>A0A543ARW8_9ACTN</name>
<comment type="caution">
    <text evidence="1">The sequence shown here is derived from an EMBL/GenBank/DDBJ whole genome shotgun (WGS) entry which is preliminary data.</text>
</comment>
<dbReference type="RefSeq" id="WP_142035089.1">
    <property type="nucleotide sequence ID" value="NZ_JBHTGS010000001.1"/>
</dbReference>
<dbReference type="EMBL" id="VFOW01000001">
    <property type="protein sequence ID" value="TQL75324.1"/>
    <property type="molecule type" value="Genomic_DNA"/>
</dbReference>
<dbReference type="InParanoid" id="A0A543ARW8"/>
<dbReference type="Proteomes" id="UP000317043">
    <property type="component" value="Unassembled WGS sequence"/>
</dbReference>
<accession>A0A543ARW8</accession>
<protein>
    <submittedName>
        <fullName evidence="1">Uncharacterized protein DUF3224</fullName>
    </submittedName>
</protein>
<gene>
    <name evidence="1" type="ORF">FB566_0821</name>
</gene>
<dbReference type="InterPro" id="IPR023159">
    <property type="entry name" value="SO1590-like_sf"/>
</dbReference>
<dbReference type="InterPro" id="IPR021607">
    <property type="entry name" value="DUF3224"/>
</dbReference>
<evidence type="ECO:0000313" key="2">
    <source>
        <dbReference type="Proteomes" id="UP000317043"/>
    </source>
</evidence>
<evidence type="ECO:0000313" key="1">
    <source>
        <dbReference type="EMBL" id="TQL75324.1"/>
    </source>
</evidence>
<dbReference type="SUPFAM" id="SSF159238">
    <property type="entry name" value="SO1590-like"/>
    <property type="match status" value="1"/>
</dbReference>
<organism evidence="1 2">
    <name type="scientific">Stackebrandtia endophytica</name>
    <dbReference type="NCBI Taxonomy" id="1496996"/>
    <lineage>
        <taxon>Bacteria</taxon>
        <taxon>Bacillati</taxon>
        <taxon>Actinomycetota</taxon>
        <taxon>Actinomycetes</taxon>
        <taxon>Glycomycetales</taxon>
        <taxon>Glycomycetaceae</taxon>
        <taxon>Stackebrandtia</taxon>
    </lineage>
</organism>
<proteinExistence type="predicted"/>
<keyword evidence="2" id="KW-1185">Reference proteome</keyword>
<dbReference type="Pfam" id="PF11528">
    <property type="entry name" value="DUF3224"/>
    <property type="match status" value="1"/>
</dbReference>